<organism evidence="1 2">
    <name type="scientific">Funneliformis caledonium</name>
    <dbReference type="NCBI Taxonomy" id="1117310"/>
    <lineage>
        <taxon>Eukaryota</taxon>
        <taxon>Fungi</taxon>
        <taxon>Fungi incertae sedis</taxon>
        <taxon>Mucoromycota</taxon>
        <taxon>Glomeromycotina</taxon>
        <taxon>Glomeromycetes</taxon>
        <taxon>Glomerales</taxon>
        <taxon>Glomeraceae</taxon>
        <taxon>Funneliformis</taxon>
    </lineage>
</organism>
<dbReference type="EMBL" id="CAJVPQ010006936">
    <property type="protein sequence ID" value="CAG8691058.1"/>
    <property type="molecule type" value="Genomic_DNA"/>
</dbReference>
<evidence type="ECO:0000313" key="1">
    <source>
        <dbReference type="EMBL" id="CAG8691058.1"/>
    </source>
</evidence>
<accession>A0A9N9HLU9</accession>
<gene>
    <name evidence="1" type="ORF">FCALED_LOCUS12960</name>
</gene>
<sequence length="130" mass="15700">MSSLNNLDKENICVLDVHISEDAYKEINFVEIILSTLNVEFWLEIWKFKKDYRNEISPKIGFERVQPFNIRITTTDAPLKRLWKRCKKLYHEVFKPFTRPSLGLGELRMKQPKEKQCQMKQKQQRHVSFR</sequence>
<reference evidence="1" key="1">
    <citation type="submission" date="2021-06" db="EMBL/GenBank/DDBJ databases">
        <authorList>
            <person name="Kallberg Y."/>
            <person name="Tangrot J."/>
            <person name="Rosling A."/>
        </authorList>
    </citation>
    <scope>NUCLEOTIDE SEQUENCE</scope>
    <source>
        <strain evidence="1">UK204</strain>
    </source>
</reference>
<name>A0A9N9HLU9_9GLOM</name>
<proteinExistence type="predicted"/>
<dbReference type="Proteomes" id="UP000789570">
    <property type="component" value="Unassembled WGS sequence"/>
</dbReference>
<keyword evidence="2" id="KW-1185">Reference proteome</keyword>
<protein>
    <submittedName>
        <fullName evidence="1">380_t:CDS:1</fullName>
    </submittedName>
</protein>
<evidence type="ECO:0000313" key="2">
    <source>
        <dbReference type="Proteomes" id="UP000789570"/>
    </source>
</evidence>
<dbReference type="AlphaFoldDB" id="A0A9N9HLU9"/>
<comment type="caution">
    <text evidence="1">The sequence shown here is derived from an EMBL/GenBank/DDBJ whole genome shotgun (WGS) entry which is preliminary data.</text>
</comment>